<organism evidence="1 2">
    <name type="scientific">Roridomyces roridus</name>
    <dbReference type="NCBI Taxonomy" id="1738132"/>
    <lineage>
        <taxon>Eukaryota</taxon>
        <taxon>Fungi</taxon>
        <taxon>Dikarya</taxon>
        <taxon>Basidiomycota</taxon>
        <taxon>Agaricomycotina</taxon>
        <taxon>Agaricomycetes</taxon>
        <taxon>Agaricomycetidae</taxon>
        <taxon>Agaricales</taxon>
        <taxon>Marasmiineae</taxon>
        <taxon>Mycenaceae</taxon>
        <taxon>Roridomyces</taxon>
    </lineage>
</organism>
<proteinExistence type="predicted"/>
<dbReference type="Proteomes" id="UP001221142">
    <property type="component" value="Unassembled WGS sequence"/>
</dbReference>
<evidence type="ECO:0000313" key="1">
    <source>
        <dbReference type="EMBL" id="KAJ7642144.1"/>
    </source>
</evidence>
<keyword evidence="2" id="KW-1185">Reference proteome</keyword>
<name>A0AAD7C936_9AGAR</name>
<comment type="caution">
    <text evidence="1">The sequence shown here is derived from an EMBL/GenBank/DDBJ whole genome shotgun (WGS) entry which is preliminary data.</text>
</comment>
<accession>A0AAD7C936</accession>
<sequence length="273" mass="30700">MSSFLARNRDFAVSHPGGSNGMRFRVAASYLVAGLRFLTRLGIVLFNLALWHQTIPDIHLEVGLRPSHMFIWLPPGHTVDQRCPDSRVLPDNSERDYQTRNTTGNHALQKSFGTVQVPDDPGCAHYMPTDNCRLIRRTAKTHPKLPMLLVPRSLRRLRIGQRGKMIVFSDFSSVQFCCNIEQNFGGFDGVDRPLGICIDSFRFRYKPLGCRNAATSRPPDDVATRYRMPLEPPGGAWWLAAKSLMSQAAADDPVSSCRFGFGWWDGDGLSYLE</sequence>
<gene>
    <name evidence="1" type="ORF">FB45DRAFT_863194</name>
</gene>
<dbReference type="AlphaFoldDB" id="A0AAD7C936"/>
<dbReference type="EMBL" id="JARKIF010000004">
    <property type="protein sequence ID" value="KAJ7642144.1"/>
    <property type="molecule type" value="Genomic_DNA"/>
</dbReference>
<reference evidence="1" key="1">
    <citation type="submission" date="2023-03" db="EMBL/GenBank/DDBJ databases">
        <title>Massive genome expansion in bonnet fungi (Mycena s.s.) driven by repeated elements and novel gene families across ecological guilds.</title>
        <authorList>
            <consortium name="Lawrence Berkeley National Laboratory"/>
            <person name="Harder C.B."/>
            <person name="Miyauchi S."/>
            <person name="Viragh M."/>
            <person name="Kuo A."/>
            <person name="Thoen E."/>
            <person name="Andreopoulos B."/>
            <person name="Lu D."/>
            <person name="Skrede I."/>
            <person name="Drula E."/>
            <person name="Henrissat B."/>
            <person name="Morin E."/>
            <person name="Kohler A."/>
            <person name="Barry K."/>
            <person name="LaButti K."/>
            <person name="Morin E."/>
            <person name="Salamov A."/>
            <person name="Lipzen A."/>
            <person name="Mereny Z."/>
            <person name="Hegedus B."/>
            <person name="Baldrian P."/>
            <person name="Stursova M."/>
            <person name="Weitz H."/>
            <person name="Taylor A."/>
            <person name="Grigoriev I.V."/>
            <person name="Nagy L.G."/>
            <person name="Martin F."/>
            <person name="Kauserud H."/>
        </authorList>
    </citation>
    <scope>NUCLEOTIDE SEQUENCE</scope>
    <source>
        <strain evidence="1">9284</strain>
    </source>
</reference>
<evidence type="ECO:0000313" key="2">
    <source>
        <dbReference type="Proteomes" id="UP001221142"/>
    </source>
</evidence>
<protein>
    <submittedName>
        <fullName evidence="1">Uncharacterized protein</fullName>
    </submittedName>
</protein>